<gene>
    <name evidence="1" type="ordered locus">Nther_0375</name>
</gene>
<evidence type="ECO:0000313" key="1">
    <source>
        <dbReference type="EMBL" id="ACB83971.1"/>
    </source>
</evidence>
<proteinExistence type="predicted"/>
<dbReference type="KEGG" id="nth:Nther_0375"/>
<sequence length="226" mass="27089">MAKKVLDKPLILRLNEKDAKKMKSISGNFRGVINRWISDYIENKLESYLKNDIEVTEDQLDYSRKIRVNSDDYNHFSNKAHQEGYDPEGLIRSWMKSYNFYKQTGKLYTTDIPENELHKRLSIIRDHLLKLNKESNLEPFNYFVKWLEITGLWKVELSHFAKFLDTSDEEKIYEKIVSYYLNGGSKRSEQLINSMEFKYRIGIYADDFVRLKEEYLEFCEKLCEKN</sequence>
<reference evidence="1 2" key="2">
    <citation type="journal article" date="2011" name="J. Bacteriol.">
        <title>Complete genome sequence of the anaerobic, halophilic alkalithermophile Natranaerobius thermophilus JW/NM-WN-LF.</title>
        <authorList>
            <person name="Zhao B."/>
            <person name="Mesbah N.M."/>
            <person name="Dalin E."/>
            <person name="Goodwin L."/>
            <person name="Nolan M."/>
            <person name="Pitluck S."/>
            <person name="Chertkov O."/>
            <person name="Brettin T.S."/>
            <person name="Han J."/>
            <person name="Larimer F.W."/>
            <person name="Land M.L."/>
            <person name="Hauser L."/>
            <person name="Kyrpides N."/>
            <person name="Wiegel J."/>
        </authorList>
    </citation>
    <scope>NUCLEOTIDE SEQUENCE [LARGE SCALE GENOMIC DNA]</scope>
    <source>
        <strain evidence="2">ATCC BAA-1301 / DSM 18059 / JW/NM-WN-LF</strain>
    </source>
</reference>
<dbReference type="AlphaFoldDB" id="B2A5D7"/>
<dbReference type="RefSeq" id="WP_012446859.1">
    <property type="nucleotide sequence ID" value="NC_010718.1"/>
</dbReference>
<dbReference type="InParanoid" id="B2A5D7"/>
<accession>B2A5D7</accession>
<name>B2A5D7_NATTJ</name>
<protein>
    <submittedName>
        <fullName evidence="1">Uncharacterized protein</fullName>
    </submittedName>
</protein>
<reference evidence="1 2" key="1">
    <citation type="submission" date="2008-04" db="EMBL/GenBank/DDBJ databases">
        <title>Complete sequence of chromosome of Natranaerobius thermophilus JW/NM-WN-LF.</title>
        <authorList>
            <consortium name="US DOE Joint Genome Institute"/>
            <person name="Copeland A."/>
            <person name="Lucas S."/>
            <person name="Lapidus A."/>
            <person name="Glavina del Rio T."/>
            <person name="Dalin E."/>
            <person name="Tice H."/>
            <person name="Bruce D."/>
            <person name="Goodwin L."/>
            <person name="Pitluck S."/>
            <person name="Chertkov O."/>
            <person name="Brettin T."/>
            <person name="Detter J.C."/>
            <person name="Han C."/>
            <person name="Kuske C.R."/>
            <person name="Schmutz J."/>
            <person name="Larimer F."/>
            <person name="Land M."/>
            <person name="Hauser L."/>
            <person name="Kyrpides N."/>
            <person name="Lykidis A."/>
            <person name="Mesbah N.M."/>
            <person name="Wiegel J."/>
        </authorList>
    </citation>
    <scope>NUCLEOTIDE SEQUENCE [LARGE SCALE GENOMIC DNA]</scope>
    <source>
        <strain evidence="2">ATCC BAA-1301 / DSM 18059 / JW/NM-WN-LF</strain>
    </source>
</reference>
<organism evidence="1 2">
    <name type="scientific">Natranaerobius thermophilus (strain ATCC BAA-1301 / DSM 18059 / JW/NM-WN-LF)</name>
    <dbReference type="NCBI Taxonomy" id="457570"/>
    <lineage>
        <taxon>Bacteria</taxon>
        <taxon>Bacillati</taxon>
        <taxon>Bacillota</taxon>
        <taxon>Clostridia</taxon>
        <taxon>Natranaerobiales</taxon>
        <taxon>Natranaerobiaceae</taxon>
        <taxon>Natranaerobius</taxon>
    </lineage>
</organism>
<evidence type="ECO:0000313" key="2">
    <source>
        <dbReference type="Proteomes" id="UP000001683"/>
    </source>
</evidence>
<dbReference type="EMBL" id="CP001034">
    <property type="protein sequence ID" value="ACB83971.1"/>
    <property type="molecule type" value="Genomic_DNA"/>
</dbReference>
<keyword evidence="2" id="KW-1185">Reference proteome</keyword>
<dbReference type="Proteomes" id="UP000001683">
    <property type="component" value="Chromosome"/>
</dbReference>
<dbReference type="HOGENOM" id="CLU_1223671_0_0_9"/>